<proteinExistence type="predicted"/>
<evidence type="ECO:0000313" key="1">
    <source>
        <dbReference type="EMBL" id="KRK36686.1"/>
    </source>
</evidence>
<dbReference type="PATRIC" id="fig|1423722.3.peg.627"/>
<reference evidence="1 2" key="1">
    <citation type="journal article" date="2015" name="Genome Announc.">
        <title>Expanding the biotechnology potential of lactobacilli through comparative genomics of 213 strains and associated genera.</title>
        <authorList>
            <person name="Sun Z."/>
            <person name="Harris H.M."/>
            <person name="McCann A."/>
            <person name="Guo C."/>
            <person name="Argimon S."/>
            <person name="Zhang W."/>
            <person name="Yang X."/>
            <person name="Jeffery I.B."/>
            <person name="Cooney J.C."/>
            <person name="Kagawa T.F."/>
            <person name="Liu W."/>
            <person name="Song Y."/>
            <person name="Salvetti E."/>
            <person name="Wrobel A."/>
            <person name="Rasinkangas P."/>
            <person name="Parkhill J."/>
            <person name="Rea M.C."/>
            <person name="O'Sullivan O."/>
            <person name="Ritari J."/>
            <person name="Douillard F.P."/>
            <person name="Paul Ross R."/>
            <person name="Yang R."/>
            <person name="Briner A.E."/>
            <person name="Felis G.E."/>
            <person name="de Vos W.M."/>
            <person name="Barrangou R."/>
            <person name="Klaenhammer T.R."/>
            <person name="Caufield P.W."/>
            <person name="Cui Y."/>
            <person name="Zhang H."/>
            <person name="O'Toole P.W."/>
        </authorList>
    </citation>
    <scope>NUCLEOTIDE SEQUENCE [LARGE SCALE GENOMIC DNA]</scope>
    <source>
        <strain evidence="1 2">DSM 20534</strain>
    </source>
</reference>
<keyword evidence="2" id="KW-1185">Reference proteome</keyword>
<dbReference type="RefSeq" id="WP_056945774.1">
    <property type="nucleotide sequence ID" value="NZ_AZCV01000011.1"/>
</dbReference>
<evidence type="ECO:0000313" key="2">
    <source>
        <dbReference type="Proteomes" id="UP000050909"/>
    </source>
</evidence>
<dbReference type="AlphaFoldDB" id="A0A0R1GRX2"/>
<sequence length="127" mass="14487">MALQNSWFFSQTSFNDAKFKSVTNNQFRLVSQHPYASKKNPQDIGVALTLQVVKDTADYGVDKKTGMKRDNNVLNTFDVTILNGVQRLDAQKGDVIRLGDMIVEKTFIIGFNLILRYKDVQVIKRDK</sequence>
<accession>A0A0R1GRX2</accession>
<name>A0A0R1GRX2_9LACO</name>
<organism evidence="1 2">
    <name type="scientific">Amylolactobacillus amylotrophicus DSM 20534</name>
    <dbReference type="NCBI Taxonomy" id="1423722"/>
    <lineage>
        <taxon>Bacteria</taxon>
        <taxon>Bacillati</taxon>
        <taxon>Bacillota</taxon>
        <taxon>Bacilli</taxon>
        <taxon>Lactobacillales</taxon>
        <taxon>Lactobacillaceae</taxon>
        <taxon>Amylolactobacillus</taxon>
    </lineage>
</organism>
<dbReference type="Proteomes" id="UP000050909">
    <property type="component" value="Unassembled WGS sequence"/>
</dbReference>
<comment type="caution">
    <text evidence="1">The sequence shown here is derived from an EMBL/GenBank/DDBJ whole genome shotgun (WGS) entry which is preliminary data.</text>
</comment>
<dbReference type="EMBL" id="AZCV01000011">
    <property type="protein sequence ID" value="KRK36686.1"/>
    <property type="molecule type" value="Genomic_DNA"/>
</dbReference>
<protein>
    <submittedName>
        <fullName evidence="1">Uncharacterized protein</fullName>
    </submittedName>
</protein>
<gene>
    <name evidence="1" type="ORF">FC62_GL000616</name>
</gene>